<feature type="region of interest" description="Disordered" evidence="5">
    <location>
        <begin position="104"/>
        <end position="129"/>
    </location>
</feature>
<name>A0A0G2IDP6_9EURO</name>
<gene>
    <name evidence="3" type="primary">CIA1</name>
    <name evidence="6" type="ORF">EMCG_05723</name>
</gene>
<dbReference type="EMBL" id="LCZI01000070">
    <property type="protein sequence ID" value="KKZ68688.1"/>
    <property type="molecule type" value="Genomic_DNA"/>
</dbReference>
<dbReference type="Proteomes" id="UP000034164">
    <property type="component" value="Unassembled WGS sequence"/>
</dbReference>
<feature type="compositionally biased region" description="Low complexity" evidence="5">
    <location>
        <begin position="398"/>
        <end position="418"/>
    </location>
</feature>
<dbReference type="VEuPathDB" id="FungiDB:EMCG_05723"/>
<dbReference type="AlphaFoldDB" id="A0A0G2IDP6"/>
<proteinExistence type="inferred from homology"/>
<dbReference type="HAMAP" id="MF_03037">
    <property type="entry name" value="ciao1"/>
    <property type="match status" value="1"/>
</dbReference>
<organism evidence="6 7">
    <name type="scientific">[Emmonsia] crescens</name>
    <dbReference type="NCBI Taxonomy" id="73230"/>
    <lineage>
        <taxon>Eukaryota</taxon>
        <taxon>Fungi</taxon>
        <taxon>Dikarya</taxon>
        <taxon>Ascomycota</taxon>
        <taxon>Pezizomycotina</taxon>
        <taxon>Eurotiomycetes</taxon>
        <taxon>Eurotiomycetidae</taxon>
        <taxon>Onygenales</taxon>
        <taxon>Ajellomycetaceae</taxon>
        <taxon>Emergomyces</taxon>
    </lineage>
</organism>
<dbReference type="PROSITE" id="PS50082">
    <property type="entry name" value="WD_REPEATS_2"/>
    <property type="match status" value="4"/>
</dbReference>
<evidence type="ECO:0000256" key="3">
    <source>
        <dbReference type="HAMAP-Rule" id="MF_03037"/>
    </source>
</evidence>
<dbReference type="Gene3D" id="2.130.10.10">
    <property type="entry name" value="YVTN repeat-like/Quinoprotein amine dehydrogenase"/>
    <property type="match status" value="1"/>
</dbReference>
<feature type="compositionally biased region" description="Acidic residues" evidence="5">
    <location>
        <begin position="115"/>
        <end position="129"/>
    </location>
</feature>
<feature type="repeat" description="WD" evidence="4">
    <location>
        <begin position="141"/>
        <end position="173"/>
    </location>
</feature>
<dbReference type="PANTHER" id="PTHR19920">
    <property type="entry name" value="WD40 PROTEIN CIAO1"/>
    <property type="match status" value="1"/>
</dbReference>
<feature type="compositionally biased region" description="Acidic residues" evidence="5">
    <location>
        <begin position="423"/>
        <end position="432"/>
    </location>
</feature>
<keyword evidence="2" id="KW-0677">Repeat</keyword>
<comment type="caution">
    <text evidence="6">The sequence shown here is derived from an EMBL/GenBank/DDBJ whole genome shotgun (WGS) entry which is preliminary data.</text>
</comment>
<feature type="repeat" description="WD" evidence="4">
    <location>
        <begin position="59"/>
        <end position="93"/>
    </location>
</feature>
<sequence length="504" mass="55988">MPTKPSATITLLSPLTPPSLERTWLTAPHPRLPLVATCSADKTVRIYSLQNFTLLSTISGGHKRSVRSCAWKPLVKGESVLATGSFDATVGVWRRWDGYGRGADDDRVTMGGDSGNDDADADADSNNEEEDEEEWRFAVLLDGHDSEVKSLSWSPAGTLLATCSRDKSIWIWEDLDDGDNNFETVAVMQEHTGDVKWVAWHPTEECLASASYDDTIRLWREDIDDWGQVACLRGHGGTVWCVEWESDEAACTVPVTVSGEGEDDTDKNEARRKQWIEQRTLAGPRLVSCSDDRTIRIWAKHIRPSTTANSNNNNTGPSSMPSIIRPASIDETWLEQSQLPSRHDLSVYSVAWSKRSGLIASTGADGRIVVYQERFVNELGKVEEDGFTVTATTTNTTMDTNMDTNMDTDMDNTTPPADTIDKNDDDDDDDTQAQEQAHAQPLPTPSLRTEWNVLAMIDAAHGIYEVNHICWAPRADRGRKEGEEEEILISTGDDGCVKVWRLER</sequence>
<feature type="repeat" description="WD" evidence="4">
    <location>
        <begin position="483"/>
        <end position="504"/>
    </location>
</feature>
<dbReference type="InterPro" id="IPR036322">
    <property type="entry name" value="WD40_repeat_dom_sf"/>
</dbReference>
<accession>A0A0G2IDP6</accession>
<feature type="compositionally biased region" description="Low complexity" evidence="5">
    <location>
        <begin position="305"/>
        <end position="322"/>
    </location>
</feature>
<dbReference type="PRINTS" id="PR00320">
    <property type="entry name" value="GPROTEINBRPT"/>
</dbReference>
<dbReference type="InterPro" id="IPR028608">
    <property type="entry name" value="CIAO1/Cia1"/>
</dbReference>
<evidence type="ECO:0000256" key="2">
    <source>
        <dbReference type="ARBA" id="ARBA00022737"/>
    </source>
</evidence>
<dbReference type="SMART" id="SM00320">
    <property type="entry name" value="WD40"/>
    <property type="match status" value="7"/>
</dbReference>
<evidence type="ECO:0000256" key="1">
    <source>
        <dbReference type="ARBA" id="ARBA00022574"/>
    </source>
</evidence>
<dbReference type="PANTHER" id="PTHR19920:SF0">
    <property type="entry name" value="CYTOSOLIC IRON-SULFUR PROTEIN ASSEMBLY PROTEIN CIAO1-RELATED"/>
    <property type="match status" value="1"/>
</dbReference>
<feature type="region of interest" description="Disordered" evidence="5">
    <location>
        <begin position="305"/>
        <end position="324"/>
    </location>
</feature>
<reference evidence="7" key="1">
    <citation type="journal article" date="2015" name="PLoS Genet.">
        <title>The dynamic genome and transcriptome of the human fungal pathogen Blastomyces and close relative Emmonsia.</title>
        <authorList>
            <person name="Munoz J.F."/>
            <person name="Gauthier G.M."/>
            <person name="Desjardins C.A."/>
            <person name="Gallo J.E."/>
            <person name="Holder J."/>
            <person name="Sullivan T.D."/>
            <person name="Marty A.J."/>
            <person name="Carmen J.C."/>
            <person name="Chen Z."/>
            <person name="Ding L."/>
            <person name="Gujja S."/>
            <person name="Magrini V."/>
            <person name="Misas E."/>
            <person name="Mitreva M."/>
            <person name="Priest M."/>
            <person name="Saif S."/>
            <person name="Whiston E.A."/>
            <person name="Young S."/>
            <person name="Zeng Q."/>
            <person name="Goldman W.E."/>
            <person name="Mardis E.R."/>
            <person name="Taylor J.W."/>
            <person name="McEwen J.G."/>
            <person name="Clay O.K."/>
            <person name="Klein B.S."/>
            <person name="Cuomo C.A."/>
        </authorList>
    </citation>
    <scope>NUCLEOTIDE SEQUENCE [LARGE SCALE GENOMIC DNA]</scope>
    <source>
        <strain evidence="7">UAMH 3008</strain>
    </source>
</reference>
<evidence type="ECO:0000256" key="4">
    <source>
        <dbReference type="PROSITE-ProRule" id="PRU00221"/>
    </source>
</evidence>
<dbReference type="GO" id="GO:0016226">
    <property type="term" value="P:iron-sulfur cluster assembly"/>
    <property type="evidence" value="ECO:0007669"/>
    <property type="project" value="UniProtKB-UniRule"/>
</dbReference>
<comment type="function">
    <text evidence="3">Essential component of the cytosolic iron-sulfur (Fe/S) protein assembly machinery. Required for the maturation of extramitochondrial Fe/S proteins.</text>
</comment>
<evidence type="ECO:0000313" key="6">
    <source>
        <dbReference type="EMBL" id="KKZ68688.1"/>
    </source>
</evidence>
<dbReference type="Pfam" id="PF00400">
    <property type="entry name" value="WD40"/>
    <property type="match status" value="7"/>
</dbReference>
<dbReference type="GO" id="GO:0097361">
    <property type="term" value="C:cytosolic [4Fe-4S] assembly targeting complex"/>
    <property type="evidence" value="ECO:0007669"/>
    <property type="project" value="InterPro"/>
</dbReference>
<keyword evidence="1 4" id="KW-0853">WD repeat</keyword>
<comment type="similarity">
    <text evidence="3">Belongs to the WD repeat CIA1 family.</text>
</comment>
<protein>
    <recommendedName>
        <fullName evidence="3">Probable cytosolic iron-sulfur protein assembly protein 1</fullName>
    </recommendedName>
</protein>
<dbReference type="OrthoDB" id="284782at2759"/>
<evidence type="ECO:0000256" key="5">
    <source>
        <dbReference type="SAM" id="MobiDB-lite"/>
    </source>
</evidence>
<dbReference type="InterPro" id="IPR001680">
    <property type="entry name" value="WD40_rpt"/>
</dbReference>
<feature type="repeat" description="WD" evidence="4">
    <location>
        <begin position="188"/>
        <end position="219"/>
    </location>
</feature>
<dbReference type="SUPFAM" id="SSF50978">
    <property type="entry name" value="WD40 repeat-like"/>
    <property type="match status" value="1"/>
</dbReference>
<dbReference type="InterPro" id="IPR015943">
    <property type="entry name" value="WD40/YVTN_repeat-like_dom_sf"/>
</dbReference>
<dbReference type="InterPro" id="IPR020472">
    <property type="entry name" value="WD40_PAC1"/>
</dbReference>
<dbReference type="PROSITE" id="PS50294">
    <property type="entry name" value="WD_REPEATS_REGION"/>
    <property type="match status" value="2"/>
</dbReference>
<evidence type="ECO:0000313" key="7">
    <source>
        <dbReference type="Proteomes" id="UP000034164"/>
    </source>
</evidence>
<feature type="region of interest" description="Disordered" evidence="5">
    <location>
        <begin position="398"/>
        <end position="445"/>
    </location>
</feature>